<evidence type="ECO:0000313" key="1">
    <source>
        <dbReference type="EMBL" id="ETJ37137.1"/>
    </source>
</evidence>
<gene>
    <name evidence="1" type="ORF">Q604_UNBC08626G0001</name>
</gene>
<reference evidence="1" key="1">
    <citation type="submission" date="2013-12" db="EMBL/GenBank/DDBJ databases">
        <title>A Varibaculum cambriense genome reconstructed from a premature infant gut community with otherwise low bacterial novelty that shifts toward anaerobic metabolism during the third week of life.</title>
        <authorList>
            <person name="Brown C.T."/>
            <person name="Sharon I."/>
            <person name="Thomas B.C."/>
            <person name="Castelle C.J."/>
            <person name="Morowitz M.J."/>
            <person name="Banfield J.F."/>
        </authorList>
    </citation>
    <scope>NUCLEOTIDE SEQUENCE</scope>
</reference>
<proteinExistence type="predicted"/>
<accession>W1Y3M0</accession>
<organism evidence="1">
    <name type="scientific">human gut metagenome</name>
    <dbReference type="NCBI Taxonomy" id="408170"/>
    <lineage>
        <taxon>unclassified sequences</taxon>
        <taxon>metagenomes</taxon>
        <taxon>organismal metagenomes</taxon>
    </lineage>
</organism>
<comment type="caution">
    <text evidence="1">The sequence shown here is derived from an EMBL/GenBank/DDBJ whole genome shotgun (WGS) entry which is preliminary data.</text>
</comment>
<dbReference type="EMBL" id="AZMM01008626">
    <property type="protein sequence ID" value="ETJ37137.1"/>
    <property type="molecule type" value="Genomic_DNA"/>
</dbReference>
<sequence>KTDLMPLTREAVDELENYVLEFGIDHYKWERESWPYLRGFHEGQDEESHVDAPRRARVNKARETVMDILSPWFDFAANAEGHTGAEWG</sequence>
<feature type="non-terminal residue" evidence="1">
    <location>
        <position position="1"/>
    </location>
</feature>
<feature type="non-terminal residue" evidence="1">
    <location>
        <position position="88"/>
    </location>
</feature>
<name>W1Y3M0_9ZZZZ</name>
<dbReference type="AlphaFoldDB" id="W1Y3M0"/>
<protein>
    <submittedName>
        <fullName evidence="1">ATP-dependent nuclease subunit B-like protein</fullName>
    </submittedName>
</protein>